<dbReference type="HOGENOM" id="CLU_3344742_0_0_6"/>
<reference evidence="1 2" key="1">
    <citation type="journal article" date="2014" name="Proc. Natl. Acad. Sci. U.S.A.">
        <title>Molecular dissection of the evolution of carbapenem-resistant multilocus sequence type 258 Klebsiella pneumoniae.</title>
        <authorList>
            <person name="Deleo F.R."/>
            <person name="Chen L."/>
            <person name="Porcella S.F."/>
            <person name="Martens C.A."/>
            <person name="Kobayashi S.D."/>
            <person name="Porter A.R."/>
            <person name="Chavda K.D."/>
            <person name="Jacobs M.R."/>
            <person name="Mathema B."/>
            <person name="Olsen R.J."/>
            <person name="Bonomo R.A."/>
            <person name="Musser J.M."/>
            <person name="Kreiswirth B.N."/>
        </authorList>
    </citation>
    <scope>NUCLEOTIDE SEQUENCE [LARGE SCALE GENOMIC DNA]</scope>
    <source>
        <strain evidence="1">30684/NJST258_2</strain>
    </source>
</reference>
<gene>
    <name evidence="1" type="ORF">KPNJ2_01967</name>
</gene>
<dbReference type="Proteomes" id="UP000019586">
    <property type="component" value="Chromosome"/>
</dbReference>
<organism evidence="1 2">
    <name type="scientific">Klebsiella pneumoniae 30684/NJST258_2</name>
    <dbReference type="NCBI Taxonomy" id="1420013"/>
    <lineage>
        <taxon>Bacteria</taxon>
        <taxon>Pseudomonadati</taxon>
        <taxon>Pseudomonadota</taxon>
        <taxon>Gammaproteobacteria</taxon>
        <taxon>Enterobacterales</taxon>
        <taxon>Enterobacteriaceae</taxon>
        <taxon>Klebsiella/Raoultella group</taxon>
        <taxon>Klebsiella</taxon>
        <taxon>Klebsiella pneumoniae complex</taxon>
    </lineage>
</organism>
<dbReference type="EMBL" id="CP006918">
    <property type="protein sequence ID" value="AHM78747.1"/>
    <property type="molecule type" value="Genomic_DNA"/>
</dbReference>
<dbReference type="AlphaFoldDB" id="W8UXW1"/>
<proteinExistence type="predicted"/>
<dbReference type="KEGG" id="kps:KPNJ2_01967"/>
<accession>W8UXW1</accession>
<protein>
    <submittedName>
        <fullName evidence="1">Uncharacterized protein</fullName>
    </submittedName>
</protein>
<sequence length="37" mass="4263">MAMSVHTKWKVIENSQLPGSYFLTILIQKAQKTQQIT</sequence>
<evidence type="ECO:0000313" key="1">
    <source>
        <dbReference type="EMBL" id="AHM78747.1"/>
    </source>
</evidence>
<name>W8UXW1_KLEPN</name>
<evidence type="ECO:0000313" key="2">
    <source>
        <dbReference type="Proteomes" id="UP000019586"/>
    </source>
</evidence>